<dbReference type="Gene3D" id="3.40.710.10">
    <property type="entry name" value="DD-peptidase/beta-lactamase superfamily"/>
    <property type="match status" value="1"/>
</dbReference>
<sequence length="551" mass="59309">MNESSADQSGIAALDELFQPLKRSDAPGIVVGVARQGRPVYRRGFGLASIEHGVANTPATRMRIGSTSKHFASLATLLLAEEGKLDLDVGVRRYLPELPELPALGVEPTLRQFMNHTSGLRDYLDASFIACGMTITPKGSALAAQVRQSEANFAPGEKMIYNNGGYQLLSLVIERVAGLPFERFLQERIFAPLGMLDTQSVQSDFEIHRGVATLHVPQPDGSYRRGMFPSEEVRGEGAIVSTIDDMLRWLAHLRGPHKIGSEDSWAQLLRPARLNNGFLSKYGLGLQIEQYRGVDVIHHGGTVIGGNCQMLTVPAHALDIIIISNGAAVSVNELANKVVEAMLGEAAFPLPAEKTAASADYQALVGSFYASPATGMVFGFGDAGGKLGFVVHNSPPIPARDEGDALCLDFSRIVTGPYRVAIGPLAAGESAPPTLQLDDGGTPQRLERLQAPPLAEIGPALLGHYRVPDLNAQARIEFEGEALIVRIASEFGPNRLTLKPLSDELFAWNFGGQLAALGGTLRVERDEAGQVSGLRFNTLRTRNLHFQRIAD</sequence>
<name>A0ABT8DV98_9BURK</name>
<evidence type="ECO:0000259" key="1">
    <source>
        <dbReference type="Pfam" id="PF00144"/>
    </source>
</evidence>
<dbReference type="PANTHER" id="PTHR46825:SF9">
    <property type="entry name" value="BETA-LACTAMASE-RELATED DOMAIN-CONTAINING PROTEIN"/>
    <property type="match status" value="1"/>
</dbReference>
<proteinExistence type="predicted"/>
<dbReference type="SUPFAM" id="SSF56601">
    <property type="entry name" value="beta-lactamase/transpeptidase-like"/>
    <property type="match status" value="1"/>
</dbReference>
<dbReference type="EMBL" id="JAUHHC010000005">
    <property type="protein sequence ID" value="MDN3922132.1"/>
    <property type="molecule type" value="Genomic_DNA"/>
</dbReference>
<reference evidence="2 3" key="1">
    <citation type="submission" date="2023-06" db="EMBL/GenBank/DDBJ databases">
        <title>Pelomonas sp. PFR6 16S ribosomal RNA gene Genome sequencing and assembly.</title>
        <authorList>
            <person name="Woo H."/>
        </authorList>
    </citation>
    <scope>NUCLEOTIDE SEQUENCE [LARGE SCALE GENOMIC DNA]</scope>
    <source>
        <strain evidence="2 3">PFR6</strain>
    </source>
</reference>
<dbReference type="InterPro" id="IPR012338">
    <property type="entry name" value="Beta-lactam/transpept-like"/>
</dbReference>
<comment type="caution">
    <text evidence="2">The sequence shown here is derived from an EMBL/GenBank/DDBJ whole genome shotgun (WGS) entry which is preliminary data.</text>
</comment>
<feature type="domain" description="Beta-lactamase-related" evidence="1">
    <location>
        <begin position="15"/>
        <end position="328"/>
    </location>
</feature>
<gene>
    <name evidence="2" type="ORF">QWJ38_17715</name>
</gene>
<dbReference type="Proteomes" id="UP001228044">
    <property type="component" value="Unassembled WGS sequence"/>
</dbReference>
<dbReference type="EC" id="3.1.1.103" evidence="2"/>
<keyword evidence="2" id="KW-0378">Hydrolase</keyword>
<dbReference type="InterPro" id="IPR050491">
    <property type="entry name" value="AmpC-like"/>
</dbReference>
<protein>
    <submittedName>
        <fullName evidence="2">Serine hydrolase domain-containing protein</fullName>
        <ecNumber evidence="2">3.1.1.103</ecNumber>
    </submittedName>
</protein>
<dbReference type="GO" id="GO:0016787">
    <property type="term" value="F:hydrolase activity"/>
    <property type="evidence" value="ECO:0007669"/>
    <property type="project" value="UniProtKB-KW"/>
</dbReference>
<dbReference type="Pfam" id="PF00144">
    <property type="entry name" value="Beta-lactamase"/>
    <property type="match status" value="1"/>
</dbReference>
<dbReference type="RefSeq" id="WP_290360447.1">
    <property type="nucleotide sequence ID" value="NZ_JAUHHC010000005.1"/>
</dbReference>
<accession>A0ABT8DV98</accession>
<dbReference type="InterPro" id="IPR001466">
    <property type="entry name" value="Beta-lactam-related"/>
</dbReference>
<keyword evidence="3" id="KW-1185">Reference proteome</keyword>
<dbReference type="PANTHER" id="PTHR46825">
    <property type="entry name" value="D-ALANYL-D-ALANINE-CARBOXYPEPTIDASE/ENDOPEPTIDASE AMPH"/>
    <property type="match status" value="1"/>
</dbReference>
<evidence type="ECO:0000313" key="3">
    <source>
        <dbReference type="Proteomes" id="UP001228044"/>
    </source>
</evidence>
<organism evidence="2 3">
    <name type="scientific">Roseateles violae</name>
    <dbReference type="NCBI Taxonomy" id="3058042"/>
    <lineage>
        <taxon>Bacteria</taxon>
        <taxon>Pseudomonadati</taxon>
        <taxon>Pseudomonadota</taxon>
        <taxon>Betaproteobacteria</taxon>
        <taxon>Burkholderiales</taxon>
        <taxon>Sphaerotilaceae</taxon>
        <taxon>Roseateles</taxon>
    </lineage>
</organism>
<evidence type="ECO:0000313" key="2">
    <source>
        <dbReference type="EMBL" id="MDN3922132.1"/>
    </source>
</evidence>